<accession>A0A1G1WN95</accession>
<keyword evidence="6 9" id="KW-1133">Transmembrane helix</keyword>
<evidence type="ECO:0000313" key="10">
    <source>
        <dbReference type="EMBL" id="OGY29081.1"/>
    </source>
</evidence>
<keyword evidence="4 9" id="KW-0812">Transmembrane</keyword>
<evidence type="ECO:0000256" key="9">
    <source>
        <dbReference type="RuleBase" id="RU365087"/>
    </source>
</evidence>
<evidence type="ECO:0000256" key="4">
    <source>
        <dbReference type="ARBA" id="ARBA00022692"/>
    </source>
</evidence>
<dbReference type="GO" id="GO:0015450">
    <property type="term" value="F:protein-transporting ATPase activity"/>
    <property type="evidence" value="ECO:0007669"/>
    <property type="project" value="UniProtKB-UniRule"/>
</dbReference>
<keyword evidence="7 9" id="KW-0811">Translocation</keyword>
<gene>
    <name evidence="10" type="ORF">A3F35_02080</name>
</gene>
<keyword evidence="8 9" id="KW-0472">Membrane</keyword>
<evidence type="ECO:0000256" key="8">
    <source>
        <dbReference type="ARBA" id="ARBA00023136"/>
    </source>
</evidence>
<keyword evidence="3 9" id="KW-0813">Transport</keyword>
<name>A0A1G1WN95_9BACT</name>
<keyword evidence="9" id="KW-1003">Cell membrane</keyword>
<dbReference type="Proteomes" id="UP000178068">
    <property type="component" value="Unassembled WGS sequence"/>
</dbReference>
<comment type="caution">
    <text evidence="10">The sequence shown here is derived from an EMBL/GenBank/DDBJ whole genome shotgun (WGS) entry which is preliminary data.</text>
</comment>
<feature type="transmembrane region" description="Helical" evidence="9">
    <location>
        <begin position="51"/>
        <end position="72"/>
    </location>
</feature>
<dbReference type="InterPro" id="IPR004692">
    <property type="entry name" value="SecG"/>
</dbReference>
<dbReference type="EMBL" id="MHCZ01000042">
    <property type="protein sequence ID" value="OGY29081.1"/>
    <property type="molecule type" value="Genomic_DNA"/>
</dbReference>
<comment type="subcellular location">
    <subcellularLocation>
        <location evidence="9">Cell membrane</location>
        <topology evidence="9">Multi-pass membrane protein</topology>
    </subcellularLocation>
    <subcellularLocation>
        <location evidence="1">Membrane</location>
        <topology evidence="1">Multi-pass membrane protein</topology>
    </subcellularLocation>
</comment>
<keyword evidence="5 9" id="KW-0653">Protein transport</keyword>
<evidence type="ECO:0000256" key="1">
    <source>
        <dbReference type="ARBA" id="ARBA00004141"/>
    </source>
</evidence>
<dbReference type="GO" id="GO:0009306">
    <property type="term" value="P:protein secretion"/>
    <property type="evidence" value="ECO:0007669"/>
    <property type="project" value="UniProtKB-UniRule"/>
</dbReference>
<evidence type="ECO:0000313" key="11">
    <source>
        <dbReference type="Proteomes" id="UP000178068"/>
    </source>
</evidence>
<reference evidence="10 11" key="1">
    <citation type="journal article" date="2016" name="Nat. Commun.">
        <title>Thousands of microbial genomes shed light on interconnected biogeochemical processes in an aquifer system.</title>
        <authorList>
            <person name="Anantharaman K."/>
            <person name="Brown C.T."/>
            <person name="Hug L.A."/>
            <person name="Sharon I."/>
            <person name="Castelle C.J."/>
            <person name="Probst A.J."/>
            <person name="Thomas B.C."/>
            <person name="Singh A."/>
            <person name="Wilkins M.J."/>
            <person name="Karaoz U."/>
            <person name="Brodie E.L."/>
            <person name="Williams K.H."/>
            <person name="Hubbard S.S."/>
            <person name="Banfield J.F."/>
        </authorList>
    </citation>
    <scope>NUCLEOTIDE SEQUENCE [LARGE SCALE GENOMIC DNA]</scope>
</reference>
<comment type="function">
    <text evidence="9">Involved in protein export. Participates in an early event of protein translocation.</text>
</comment>
<protein>
    <recommendedName>
        <fullName evidence="9">Protein-export membrane protein SecG</fullName>
    </recommendedName>
</protein>
<evidence type="ECO:0000256" key="2">
    <source>
        <dbReference type="ARBA" id="ARBA00008445"/>
    </source>
</evidence>
<evidence type="ECO:0000256" key="5">
    <source>
        <dbReference type="ARBA" id="ARBA00022927"/>
    </source>
</evidence>
<proteinExistence type="inferred from homology"/>
<dbReference type="NCBIfam" id="TIGR00810">
    <property type="entry name" value="secG"/>
    <property type="match status" value="1"/>
</dbReference>
<comment type="similarity">
    <text evidence="2 9">Belongs to the SecG family.</text>
</comment>
<comment type="caution">
    <text evidence="9">Lacks conserved residue(s) required for the propagation of feature annotation.</text>
</comment>
<evidence type="ECO:0000256" key="6">
    <source>
        <dbReference type="ARBA" id="ARBA00022989"/>
    </source>
</evidence>
<dbReference type="GO" id="GO:0005886">
    <property type="term" value="C:plasma membrane"/>
    <property type="evidence" value="ECO:0007669"/>
    <property type="project" value="UniProtKB-SubCell"/>
</dbReference>
<dbReference type="Pfam" id="PF03840">
    <property type="entry name" value="SecG"/>
    <property type="match status" value="1"/>
</dbReference>
<dbReference type="STRING" id="1802603.A3F35_02080"/>
<evidence type="ECO:0000256" key="3">
    <source>
        <dbReference type="ARBA" id="ARBA00022448"/>
    </source>
</evidence>
<dbReference type="AlphaFoldDB" id="A0A1G1WN95"/>
<evidence type="ECO:0000256" key="7">
    <source>
        <dbReference type="ARBA" id="ARBA00023010"/>
    </source>
</evidence>
<organism evidence="10 11">
    <name type="scientific">Candidatus Woykebacteria bacterium RIFCSPHIGHO2_12_FULL_45_10</name>
    <dbReference type="NCBI Taxonomy" id="1802603"/>
    <lineage>
        <taxon>Bacteria</taxon>
        <taxon>Candidatus Woykeibacteriota</taxon>
    </lineage>
</organism>
<sequence length="73" mass="7660">MLQNALLGAQIIVAALLVTTIIMQNKGSGVGSVFGGESVVYRSRRGVEKLLHYSTIILAIVFATLSLSSVLLG</sequence>